<evidence type="ECO:0000313" key="7">
    <source>
        <dbReference type="EMBL" id="QBC44945.1"/>
    </source>
</evidence>
<dbReference type="Gene3D" id="3.40.50.300">
    <property type="entry name" value="P-loop containing nucleotide triphosphate hydrolases"/>
    <property type="match status" value="2"/>
</dbReference>
<evidence type="ECO:0000256" key="2">
    <source>
        <dbReference type="ARBA" id="ARBA00022448"/>
    </source>
</evidence>
<dbReference type="FunFam" id="3.40.50.300:FF:000016">
    <property type="entry name" value="Oligopeptide ABC transporter ATP-binding component"/>
    <property type="match status" value="2"/>
</dbReference>
<sequence>MSSAENTETLLSVRNLVVNFRQEDGEKFNAIKGVSFDIPKNRTVALVGESGSGKSVTSMAIMQLLPPNNTEISPDSQILFEGKNLLGLSASELRKMRGKDIAMIFQEPMSSLNPVFTVGDQVAETLMLHAGLGRRAAAKRAVELLFEVGLPNPSEKAKAYPHQLSGGQQQRVMIAMAIACEPKLLIADEPTTALDVTIQKQILQLIAELQKKHGMSVLFITHDLGLVGEFAHDVVVMRHGEIRETGTVEQIFDSPKDSYTKALLACRPHLDHRPERLAVIDDFLTPGGYVEPADRVRGYKKDDEIVLEVKGLGKAFESREGLFGKKVFHAAKDVSFKLARGKTLGIVGESGSGKTTVGLTLVRLHQATSGQALFNGKDLFAMSAREFNEYKRRIQIIFQNPYASLNPRFTVEQILTEPMQLHGIGSSAMDRIKLARELLDKVGLPATALAKYPHEFSGGQRQRIAIARCLTMKPEILICDESVSALDVSVQAQVLNLLQDLQDEFKLSYLFISHDLAVVKHISDQVMVMNKGEVVEQADADEIYLNPKAIYTRKLLSSIPQGRGRTQNQQYLSDDLVTL</sequence>
<dbReference type="NCBIfam" id="NF008453">
    <property type="entry name" value="PRK11308.1"/>
    <property type="match status" value="2"/>
</dbReference>
<name>A0A7G3GE36_9NEIS</name>
<keyword evidence="3" id="KW-1003">Cell membrane</keyword>
<dbReference type="InterPro" id="IPR003439">
    <property type="entry name" value="ABC_transporter-like_ATP-bd"/>
</dbReference>
<proteinExistence type="inferred from homology"/>
<keyword evidence="3" id="KW-0472">Membrane</keyword>
<evidence type="ECO:0000256" key="4">
    <source>
        <dbReference type="ARBA" id="ARBA00022741"/>
    </source>
</evidence>
<gene>
    <name evidence="7" type="ORF">C1H71_16315</name>
</gene>
<dbReference type="Proteomes" id="UP000515917">
    <property type="component" value="Chromosome"/>
</dbReference>
<dbReference type="InterPro" id="IPR013563">
    <property type="entry name" value="Oligopep_ABC_C"/>
</dbReference>
<dbReference type="PANTHER" id="PTHR43776:SF7">
    <property type="entry name" value="D,D-DIPEPTIDE TRANSPORT ATP-BINDING PROTEIN DDPF-RELATED"/>
    <property type="match status" value="1"/>
</dbReference>
<dbReference type="KEGG" id="ifl:C1H71_16315"/>
<dbReference type="GO" id="GO:0016887">
    <property type="term" value="F:ATP hydrolysis activity"/>
    <property type="evidence" value="ECO:0007669"/>
    <property type="project" value="InterPro"/>
</dbReference>
<dbReference type="NCBIfam" id="NF007739">
    <property type="entry name" value="PRK10419.1"/>
    <property type="match status" value="2"/>
</dbReference>
<keyword evidence="8" id="KW-1185">Reference proteome</keyword>
<dbReference type="InterPro" id="IPR050319">
    <property type="entry name" value="ABC_transp_ATP-bind"/>
</dbReference>
<feature type="domain" description="ABC transporter" evidence="6">
    <location>
        <begin position="307"/>
        <end position="556"/>
    </location>
</feature>
<dbReference type="InterPro" id="IPR027417">
    <property type="entry name" value="P-loop_NTPase"/>
</dbReference>
<dbReference type="SMART" id="SM00382">
    <property type="entry name" value="AAA"/>
    <property type="match status" value="2"/>
</dbReference>
<organism evidence="7 8">
    <name type="scientific">Iodobacter fluviatilis</name>
    <dbReference type="NCBI Taxonomy" id="537"/>
    <lineage>
        <taxon>Bacteria</taxon>
        <taxon>Pseudomonadati</taxon>
        <taxon>Pseudomonadota</taxon>
        <taxon>Betaproteobacteria</taxon>
        <taxon>Neisseriales</taxon>
        <taxon>Chitinibacteraceae</taxon>
        <taxon>Iodobacter</taxon>
    </lineage>
</organism>
<dbReference type="CDD" id="cd03257">
    <property type="entry name" value="ABC_NikE_OppD_transporters"/>
    <property type="match status" value="2"/>
</dbReference>
<dbReference type="PANTHER" id="PTHR43776">
    <property type="entry name" value="TRANSPORT ATP-BINDING PROTEIN"/>
    <property type="match status" value="1"/>
</dbReference>
<dbReference type="GO" id="GO:0005524">
    <property type="term" value="F:ATP binding"/>
    <property type="evidence" value="ECO:0007669"/>
    <property type="project" value="UniProtKB-KW"/>
</dbReference>
<dbReference type="EMBL" id="CP025781">
    <property type="protein sequence ID" value="QBC44945.1"/>
    <property type="molecule type" value="Genomic_DNA"/>
</dbReference>
<accession>A0A7G3GE36</accession>
<evidence type="ECO:0000259" key="6">
    <source>
        <dbReference type="PROSITE" id="PS50893"/>
    </source>
</evidence>
<dbReference type="GO" id="GO:0015833">
    <property type="term" value="P:peptide transport"/>
    <property type="evidence" value="ECO:0007669"/>
    <property type="project" value="InterPro"/>
</dbReference>
<dbReference type="PROSITE" id="PS00211">
    <property type="entry name" value="ABC_TRANSPORTER_1"/>
    <property type="match status" value="2"/>
</dbReference>
<evidence type="ECO:0000256" key="5">
    <source>
        <dbReference type="ARBA" id="ARBA00022840"/>
    </source>
</evidence>
<keyword evidence="2" id="KW-0813">Transport</keyword>
<reference evidence="7 8" key="1">
    <citation type="submission" date="2018-01" db="EMBL/GenBank/DDBJ databases">
        <title>Genome sequence of Iodobacter sp. strain PCH194 isolated from Indian Trans-Himalaya.</title>
        <authorList>
            <person name="Kumar V."/>
            <person name="Thakur V."/>
            <person name="Kumar S."/>
            <person name="Singh D."/>
        </authorList>
    </citation>
    <scope>NUCLEOTIDE SEQUENCE [LARGE SCALE GENOMIC DNA]</scope>
    <source>
        <strain evidence="7 8">PCH194</strain>
    </source>
</reference>
<dbReference type="InterPro" id="IPR003593">
    <property type="entry name" value="AAA+_ATPase"/>
</dbReference>
<dbReference type="GO" id="GO:0055085">
    <property type="term" value="P:transmembrane transport"/>
    <property type="evidence" value="ECO:0007669"/>
    <property type="project" value="UniProtKB-ARBA"/>
</dbReference>
<evidence type="ECO:0000313" key="8">
    <source>
        <dbReference type="Proteomes" id="UP000515917"/>
    </source>
</evidence>
<comment type="similarity">
    <text evidence="1">Belongs to the ABC transporter superfamily.</text>
</comment>
<dbReference type="Pfam" id="PF00005">
    <property type="entry name" value="ABC_tran"/>
    <property type="match status" value="2"/>
</dbReference>
<dbReference type="PROSITE" id="PS50893">
    <property type="entry name" value="ABC_TRANSPORTER_2"/>
    <property type="match status" value="2"/>
</dbReference>
<dbReference type="InterPro" id="IPR017871">
    <property type="entry name" value="ABC_transporter-like_CS"/>
</dbReference>
<dbReference type="AlphaFoldDB" id="A0A7G3GE36"/>
<feature type="domain" description="ABC transporter" evidence="6">
    <location>
        <begin position="11"/>
        <end position="264"/>
    </location>
</feature>
<dbReference type="Pfam" id="PF08352">
    <property type="entry name" value="oligo_HPY"/>
    <property type="match status" value="2"/>
</dbReference>
<keyword evidence="4" id="KW-0547">Nucleotide-binding</keyword>
<keyword evidence="5 7" id="KW-0067">ATP-binding</keyword>
<evidence type="ECO:0000256" key="3">
    <source>
        <dbReference type="ARBA" id="ARBA00022475"/>
    </source>
</evidence>
<evidence type="ECO:0000256" key="1">
    <source>
        <dbReference type="ARBA" id="ARBA00005417"/>
    </source>
</evidence>
<dbReference type="SUPFAM" id="SSF52540">
    <property type="entry name" value="P-loop containing nucleoside triphosphate hydrolases"/>
    <property type="match status" value="2"/>
</dbReference>
<dbReference type="RefSeq" id="WP_130107454.1">
    <property type="nucleotide sequence ID" value="NZ_CP025781.1"/>
</dbReference>
<protein>
    <submittedName>
        <fullName evidence="7">ABC transporter ATP-binding protein</fullName>
    </submittedName>
</protein>